<organism evidence="2 3">
    <name type="scientific">Gossypium klotzschianum</name>
    <dbReference type="NCBI Taxonomy" id="34286"/>
    <lineage>
        <taxon>Eukaryota</taxon>
        <taxon>Viridiplantae</taxon>
        <taxon>Streptophyta</taxon>
        <taxon>Embryophyta</taxon>
        <taxon>Tracheophyta</taxon>
        <taxon>Spermatophyta</taxon>
        <taxon>Magnoliopsida</taxon>
        <taxon>eudicotyledons</taxon>
        <taxon>Gunneridae</taxon>
        <taxon>Pentapetalae</taxon>
        <taxon>rosids</taxon>
        <taxon>malvids</taxon>
        <taxon>Malvales</taxon>
        <taxon>Malvaceae</taxon>
        <taxon>Malvoideae</taxon>
        <taxon>Gossypium</taxon>
    </lineage>
</organism>
<evidence type="ECO:0000256" key="1">
    <source>
        <dbReference type="SAM" id="MobiDB-lite"/>
    </source>
</evidence>
<gene>
    <name evidence="2" type="ORF">Goklo_000330</name>
</gene>
<evidence type="ECO:0000313" key="2">
    <source>
        <dbReference type="EMBL" id="MBA0667213.1"/>
    </source>
</evidence>
<dbReference type="EMBL" id="JABFAB010000013">
    <property type="protein sequence ID" value="MBA0667213.1"/>
    <property type="molecule type" value="Genomic_DNA"/>
</dbReference>
<accession>A0A7J8VX72</accession>
<sequence>MIVHVGGRRTHGRYLLLRQRVEFPGDKPGRLEEPGLQPLSPNEVRKDLNQQSKLAVRENRQNHGVSRVQLLDDNAKGDRKVGNELIDLNAKPQRVQVQASINQKQAMDVSSGNNHDSTSVVPVGCFK</sequence>
<feature type="region of interest" description="Disordered" evidence="1">
    <location>
        <begin position="24"/>
        <end position="43"/>
    </location>
</feature>
<name>A0A7J8VX72_9ROSI</name>
<comment type="caution">
    <text evidence="2">The sequence shown here is derived from an EMBL/GenBank/DDBJ whole genome shotgun (WGS) entry which is preliminary data.</text>
</comment>
<feature type="region of interest" description="Disordered" evidence="1">
    <location>
        <begin position="103"/>
        <end position="127"/>
    </location>
</feature>
<keyword evidence="3" id="KW-1185">Reference proteome</keyword>
<feature type="compositionally biased region" description="Basic and acidic residues" evidence="1">
    <location>
        <begin position="24"/>
        <end position="33"/>
    </location>
</feature>
<dbReference type="OrthoDB" id="153872at2759"/>
<proteinExistence type="predicted"/>
<protein>
    <submittedName>
        <fullName evidence="2">Uncharacterized protein</fullName>
    </submittedName>
</protein>
<dbReference type="AlphaFoldDB" id="A0A7J8VX72"/>
<feature type="compositionally biased region" description="Polar residues" evidence="1">
    <location>
        <begin position="103"/>
        <end position="120"/>
    </location>
</feature>
<reference evidence="2 3" key="1">
    <citation type="journal article" date="2019" name="Genome Biol. Evol.">
        <title>Insights into the evolution of the New World diploid cottons (Gossypium, subgenus Houzingenia) based on genome sequencing.</title>
        <authorList>
            <person name="Grover C.E."/>
            <person name="Arick M.A. 2nd"/>
            <person name="Thrash A."/>
            <person name="Conover J.L."/>
            <person name="Sanders W.S."/>
            <person name="Peterson D.G."/>
            <person name="Frelichowski J.E."/>
            <person name="Scheffler J.A."/>
            <person name="Scheffler B.E."/>
            <person name="Wendel J.F."/>
        </authorList>
    </citation>
    <scope>NUCLEOTIDE SEQUENCE [LARGE SCALE GENOMIC DNA]</scope>
    <source>
        <strain evidence="2">57</strain>
        <tissue evidence="2">Leaf</tissue>
    </source>
</reference>
<evidence type="ECO:0000313" key="3">
    <source>
        <dbReference type="Proteomes" id="UP000593573"/>
    </source>
</evidence>
<dbReference type="Proteomes" id="UP000593573">
    <property type="component" value="Unassembled WGS sequence"/>
</dbReference>